<keyword evidence="2" id="KW-1185">Reference proteome</keyword>
<proteinExistence type="predicted"/>
<dbReference type="EMBL" id="QMDW01000032">
    <property type="protein sequence ID" value="RJX47814.1"/>
    <property type="molecule type" value="Genomic_DNA"/>
</dbReference>
<dbReference type="Gene3D" id="2.60.40.10">
    <property type="entry name" value="Immunoglobulins"/>
    <property type="match status" value="1"/>
</dbReference>
<dbReference type="RefSeq" id="WP_120086290.1">
    <property type="nucleotide sequence ID" value="NZ_QMDW01000032.1"/>
</dbReference>
<sequence>MSGTREKFNAVFLAAVMVLSMVAFSTAFAGSAAALQNDADIDTSQDVTTAGVDTGLEVSLSNISGNYTGTSQGSIEALSVDLSAYSGSADLTSLTGNDVNISIDGTDATDAGIGVADYNVVVDPDGTSNNALVAFEFVDGSGTPVAVDFNGNDTATIDIANSGNFTNPTTTDSDTAVVVGFHPTSADPADDATTDTDGYSVTAPSVEVTPDPGVTTVGSAVDYTVNVTDSNNEGIDGASVDIANAGGTDNLTDDSTGASNLSTTISTGSDGLATISLQNVTATGGDGIGTFDFTATEQLSSDAVSQTVTHQSSSQNTVLIQGEISNDANPPEELDDSGNVSITITSDGPIGTIVDSRNISEFDTLANDNSLVEEASFSDNGGDPGTYQVRLQSSQSQIYTFDAEPVGALTGQVEAFDGPTRNIAPGQSDTRNLRLSEVINPTDINVVNVDPSSTPDIEQTVDVTVEVTSADLGGSVLSDTPVQASVNNSETTSGVANFNNIDINGTATDETKNTDSNGQATFSVSVDGSPVSDIEEVIETQIEFTATDGNNVQTSQDLEFIPSVGDTGTLSGTVDVVDENVTLGTQSNIENTAGVEVHAVQEDRVLSDSVRVVDQSDNGNAVVESINSTNISDTLDQIGIDDFDDADASIVTPTFSGGVAGEETGLGDVELDTGDQFRVVTFEDGEEVTLDPRSNYLVRNPSSVELIENESDQSVEIFDNDGGSPAEFELAFLSNASYQVQQKVVIQNDSTEETVSVFQNITVDEGPNNGPLQANTEDVFDASEDLTYEGVENRFDDSDRTVQTDTTNEQGNFELLNLPTDAGSAQDYVVMAGGSDTGTANTEYGFANFAGYDTVAVEANTAGSQLDTDLSVQEFEPVNQFAYNLDVTVDNGAKSVEAPIDEPVSVEVSATQRELGTNDEQPAEGIEITLEALNSNIGELADTTPVLDSNGEATTTFTGDSPQVGQTNISATFDAPSGPVSTEGGEQATVDIFQDAQITGDVVDDSTPSDNLPGAEVTLTEENATGTFVEIANTTAGPAGSFSFTGEDGVRSGENYTVEASFTDEEGNEGTGFAQIFEIPGGTTNADIVIEDVIAPEGFEVEDGSLEAPASAAPGEEIEVSANVTNTAGEEATSPVTFVFDGSDVEDQDVTLDAGATDPVSFTVTVPDVADGDYEHGIETDIDSETATITVEEDAPAYYTLKLSNSIADRAAQTTTISTFANHRQSGSTALLPRSVYRYTRTHTGGLR</sequence>
<dbReference type="InterPro" id="IPR013783">
    <property type="entry name" value="Ig-like_fold"/>
</dbReference>
<organism evidence="1 2">
    <name type="scientific">Halonotius pteroides</name>
    <dbReference type="NCBI Taxonomy" id="268735"/>
    <lineage>
        <taxon>Archaea</taxon>
        <taxon>Methanobacteriati</taxon>
        <taxon>Methanobacteriota</taxon>
        <taxon>Stenosarchaea group</taxon>
        <taxon>Halobacteria</taxon>
        <taxon>Halobacteriales</taxon>
        <taxon>Haloferacaceae</taxon>
        <taxon>Halonotius</taxon>
    </lineage>
</organism>
<name>A0A3A6QKB2_9EURY</name>
<evidence type="ECO:0000313" key="1">
    <source>
        <dbReference type="EMBL" id="RJX47814.1"/>
    </source>
</evidence>
<reference evidence="1 2" key="1">
    <citation type="submission" date="2018-06" db="EMBL/GenBank/DDBJ databases">
        <title>Halonotius sp. F13-13 a new haloarchaeeon isolated from a solar saltern from Isla Cristina, Huelva, Spain.</title>
        <authorList>
            <person name="Duran-Viseras A."/>
            <person name="Sanchez-Porro C."/>
            <person name="Ventosa A."/>
        </authorList>
    </citation>
    <scope>NUCLEOTIDE SEQUENCE [LARGE SCALE GENOMIC DNA]</scope>
    <source>
        <strain evidence="1 2">CECT 7525</strain>
    </source>
</reference>
<dbReference type="NCBIfam" id="TIGR04207">
    <property type="entry name" value="halo_sig_pep"/>
    <property type="match status" value="1"/>
</dbReference>
<dbReference type="AlphaFoldDB" id="A0A3A6QKB2"/>
<dbReference type="InterPro" id="IPR026452">
    <property type="entry name" value="Surf_glycop_sig_pep"/>
</dbReference>
<comment type="caution">
    <text evidence="1">The sequence shown here is derived from an EMBL/GenBank/DDBJ whole genome shotgun (WGS) entry which is preliminary data.</text>
</comment>
<gene>
    <name evidence="1" type="ORF">DP106_13955</name>
</gene>
<dbReference type="Proteomes" id="UP000281564">
    <property type="component" value="Unassembled WGS sequence"/>
</dbReference>
<protein>
    <submittedName>
        <fullName evidence="1">Cell surface glycoprotein</fullName>
    </submittedName>
</protein>
<dbReference type="OrthoDB" id="325633at2157"/>
<evidence type="ECO:0000313" key="2">
    <source>
        <dbReference type="Proteomes" id="UP000281564"/>
    </source>
</evidence>
<accession>A0A3A6QKB2</accession>